<feature type="compositionally biased region" description="Polar residues" evidence="1">
    <location>
        <begin position="1"/>
        <end position="10"/>
    </location>
</feature>
<evidence type="ECO:0000313" key="3">
    <source>
        <dbReference type="Proteomes" id="UP001310890"/>
    </source>
</evidence>
<dbReference type="EMBL" id="JAVRRL010000021">
    <property type="protein sequence ID" value="KAK5113779.1"/>
    <property type="molecule type" value="Genomic_DNA"/>
</dbReference>
<sequence>MSRPASSYITDAQREDAAEQWRVSPQAEAMSPEQCEDVAQQILNGAADVHLERNNPNVTQVNFAGAGMSPDLQLQSPYSGLPFPSMPGFPLIPPMPGFLPMPPMPSMQPSPTVNNSPAMAPFPPPTTMGFPSSVGTAPSFSRTLNVPGGVFHQSGTNYSGPRGNTHYGYSSSITTAHCPQPALMPPFNQNAGYVGWNDGQKQDAPDTPPRRYIEPQNQHMHDPWGQQ</sequence>
<evidence type="ECO:0000313" key="2">
    <source>
        <dbReference type="EMBL" id="KAK5113779.1"/>
    </source>
</evidence>
<accession>A0AAN7YPV4</accession>
<dbReference type="Proteomes" id="UP001310890">
    <property type="component" value="Unassembled WGS sequence"/>
</dbReference>
<feature type="region of interest" description="Disordered" evidence="1">
    <location>
        <begin position="189"/>
        <end position="227"/>
    </location>
</feature>
<protein>
    <submittedName>
        <fullName evidence="2">Uncharacterized protein</fullName>
    </submittedName>
</protein>
<dbReference type="AlphaFoldDB" id="A0AAN7YPV4"/>
<feature type="region of interest" description="Disordered" evidence="1">
    <location>
        <begin position="1"/>
        <end position="32"/>
    </location>
</feature>
<reference evidence="2" key="1">
    <citation type="submission" date="2023-08" db="EMBL/GenBank/DDBJ databases">
        <title>Black Yeasts Isolated from many extreme environments.</title>
        <authorList>
            <person name="Coleine C."/>
            <person name="Stajich J.E."/>
            <person name="Selbmann L."/>
        </authorList>
    </citation>
    <scope>NUCLEOTIDE SEQUENCE</scope>
    <source>
        <strain evidence="2">CCFEE 5401</strain>
    </source>
</reference>
<proteinExistence type="predicted"/>
<organism evidence="2 3">
    <name type="scientific">Meristemomyces frigidus</name>
    <dbReference type="NCBI Taxonomy" id="1508187"/>
    <lineage>
        <taxon>Eukaryota</taxon>
        <taxon>Fungi</taxon>
        <taxon>Dikarya</taxon>
        <taxon>Ascomycota</taxon>
        <taxon>Pezizomycotina</taxon>
        <taxon>Dothideomycetes</taxon>
        <taxon>Dothideomycetidae</taxon>
        <taxon>Mycosphaerellales</taxon>
        <taxon>Teratosphaeriaceae</taxon>
        <taxon>Meristemomyces</taxon>
    </lineage>
</organism>
<feature type="compositionally biased region" description="Basic and acidic residues" evidence="1">
    <location>
        <begin position="200"/>
        <end position="213"/>
    </location>
</feature>
<gene>
    <name evidence="2" type="ORF">LTR62_003163</name>
</gene>
<comment type="caution">
    <text evidence="2">The sequence shown here is derived from an EMBL/GenBank/DDBJ whole genome shotgun (WGS) entry which is preliminary data.</text>
</comment>
<name>A0AAN7YPV4_9PEZI</name>
<evidence type="ECO:0000256" key="1">
    <source>
        <dbReference type="SAM" id="MobiDB-lite"/>
    </source>
</evidence>